<evidence type="ECO:0000256" key="1">
    <source>
        <dbReference type="ARBA" id="ARBA00000085"/>
    </source>
</evidence>
<keyword evidence="8" id="KW-1133">Transmembrane helix</keyword>
<comment type="subcellular location">
    <subcellularLocation>
        <location evidence="2">Membrane</location>
    </subcellularLocation>
</comment>
<dbReference type="AlphaFoldDB" id="A0A6N8FAD8"/>
<evidence type="ECO:0000259" key="9">
    <source>
        <dbReference type="PROSITE" id="PS50109"/>
    </source>
</evidence>
<keyword evidence="5" id="KW-0808">Transferase</keyword>
<dbReference type="InterPro" id="IPR036097">
    <property type="entry name" value="HisK_dim/P_sf"/>
</dbReference>
<dbReference type="Gene3D" id="6.10.340.10">
    <property type="match status" value="1"/>
</dbReference>
<dbReference type="PROSITE" id="PS50885">
    <property type="entry name" value="HAMP"/>
    <property type="match status" value="1"/>
</dbReference>
<dbReference type="InterPro" id="IPR036890">
    <property type="entry name" value="HATPase_C_sf"/>
</dbReference>
<dbReference type="PROSITE" id="PS50109">
    <property type="entry name" value="HIS_KIN"/>
    <property type="match status" value="1"/>
</dbReference>
<reference evidence="11 12" key="1">
    <citation type="submission" date="2019-11" db="EMBL/GenBank/DDBJ databases">
        <title>P. haliotis isolates from Z. marina roots.</title>
        <authorList>
            <person name="Cohen M."/>
            <person name="Jospin G."/>
            <person name="Eisen J.A."/>
            <person name="Coil D.A."/>
        </authorList>
    </citation>
    <scope>NUCLEOTIDE SEQUENCE [LARGE SCALE GENOMIC DNA]</scope>
    <source>
        <strain evidence="11 12">UCD-MCMsp1aY</strain>
    </source>
</reference>
<dbReference type="SUPFAM" id="SSF47384">
    <property type="entry name" value="Homodimeric domain of signal transducing histidine kinase"/>
    <property type="match status" value="1"/>
</dbReference>
<dbReference type="PANTHER" id="PTHR43065">
    <property type="entry name" value="SENSOR HISTIDINE KINASE"/>
    <property type="match status" value="1"/>
</dbReference>
<evidence type="ECO:0000256" key="8">
    <source>
        <dbReference type="SAM" id="Phobius"/>
    </source>
</evidence>
<dbReference type="GO" id="GO:0000155">
    <property type="term" value="F:phosphorelay sensor kinase activity"/>
    <property type="evidence" value="ECO:0007669"/>
    <property type="project" value="InterPro"/>
</dbReference>
<evidence type="ECO:0000256" key="6">
    <source>
        <dbReference type="ARBA" id="ARBA00022777"/>
    </source>
</evidence>
<keyword evidence="8" id="KW-0812">Transmembrane</keyword>
<comment type="caution">
    <text evidence="11">The sequence shown here is derived from an EMBL/GenBank/DDBJ whole genome shotgun (WGS) entry which is preliminary data.</text>
</comment>
<evidence type="ECO:0000256" key="4">
    <source>
        <dbReference type="ARBA" id="ARBA00022553"/>
    </source>
</evidence>
<dbReference type="OrthoDB" id="2521613at2"/>
<keyword evidence="4" id="KW-0597">Phosphoprotein</keyword>
<dbReference type="InterPro" id="IPR004358">
    <property type="entry name" value="Sig_transdc_His_kin-like_C"/>
</dbReference>
<dbReference type="EMBL" id="WOCD01000002">
    <property type="protein sequence ID" value="MUH71732.1"/>
    <property type="molecule type" value="Genomic_DNA"/>
</dbReference>
<evidence type="ECO:0000256" key="5">
    <source>
        <dbReference type="ARBA" id="ARBA00022679"/>
    </source>
</evidence>
<organism evidence="11 12">
    <name type="scientific">Psychrosphaera haliotis</name>
    <dbReference type="NCBI Taxonomy" id="555083"/>
    <lineage>
        <taxon>Bacteria</taxon>
        <taxon>Pseudomonadati</taxon>
        <taxon>Pseudomonadota</taxon>
        <taxon>Gammaproteobacteria</taxon>
        <taxon>Alteromonadales</taxon>
        <taxon>Pseudoalteromonadaceae</taxon>
        <taxon>Psychrosphaera</taxon>
    </lineage>
</organism>
<gene>
    <name evidence="11" type="ORF">GNP35_04075</name>
</gene>
<dbReference type="EC" id="2.7.13.3" evidence="3"/>
<evidence type="ECO:0000259" key="10">
    <source>
        <dbReference type="PROSITE" id="PS50885"/>
    </source>
</evidence>
<dbReference type="CDD" id="cd00075">
    <property type="entry name" value="HATPase"/>
    <property type="match status" value="1"/>
</dbReference>
<name>A0A6N8FAD8_9GAMM</name>
<keyword evidence="6" id="KW-0418">Kinase</keyword>
<feature type="domain" description="HAMP" evidence="10">
    <location>
        <begin position="301"/>
        <end position="355"/>
    </location>
</feature>
<dbReference type="CDD" id="cd00082">
    <property type="entry name" value="HisKA"/>
    <property type="match status" value="1"/>
</dbReference>
<dbReference type="Gene3D" id="1.10.287.130">
    <property type="match status" value="1"/>
</dbReference>
<evidence type="ECO:0000256" key="2">
    <source>
        <dbReference type="ARBA" id="ARBA00004370"/>
    </source>
</evidence>
<sequence length="656" mass="72556">MSIFTRTLILVMGTALAALIILIFLTVNFSKSYINENLNERLDSLVRGQEIKVEQALDGLLEIGPSISDNSLLSSIITNYVASNKPKDFVAIRQILNDYMASSSVLVKIEAFSANGSLLASLGELNDISKSINLINENEPNQYSFFKISKTKIGKTYIHTAEPIIYDGKLQGVLKIVLDVTSFIETFYDNTGFGEKGSSQVFVINSSNQWVELKDLKLVADINPKVTIKKVSYDGFLNSFLAQRLPFITIDKLIPGRKVAVEVNINSNEVFSAIDQFYKQLFTAFVLVLIATLLIGMWFSKQITNPITVLNKKVGEVAEGQKGVEIEFKDRDPTEIVTLSVNIRKMAQSLWRMNEDLEGIVEERTAQLKRLTENLELAVDERTREFQEANTQLLGALEDLHDAKNELVKAEKMASLGELVAGVAHEINTPLGVAVTGVSQAISQLNTLETHKNSGSLTASGFDQYILDNRNLLILMTEQLNVASTLIKNFKEVAVDQNNFDVRELNLHDYLNKVFDTVKPKYKPTNIQLKLTCPQGINVSTRPGAFSQVISNLLINALIHGYEKNDSGVVNVICSNDNDSVTISIEDDGVGIAEGNIEKIFDPFYTTKRGQGGSGLGLSIVFNIVTEALQGKIEVKSELGKGSQFIIEIPTRLKDQ</sequence>
<dbReference type="SUPFAM" id="SSF55874">
    <property type="entry name" value="ATPase domain of HSP90 chaperone/DNA topoisomerase II/histidine kinase"/>
    <property type="match status" value="1"/>
</dbReference>
<feature type="domain" description="Histidine kinase" evidence="9">
    <location>
        <begin position="422"/>
        <end position="653"/>
    </location>
</feature>
<feature type="transmembrane region" description="Helical" evidence="8">
    <location>
        <begin position="6"/>
        <end position="27"/>
    </location>
</feature>
<evidence type="ECO:0000313" key="12">
    <source>
        <dbReference type="Proteomes" id="UP000439994"/>
    </source>
</evidence>
<dbReference type="PANTHER" id="PTHR43065:SF47">
    <property type="match status" value="1"/>
</dbReference>
<dbReference type="Proteomes" id="UP000439994">
    <property type="component" value="Unassembled WGS sequence"/>
</dbReference>
<evidence type="ECO:0000256" key="3">
    <source>
        <dbReference type="ARBA" id="ARBA00012438"/>
    </source>
</evidence>
<evidence type="ECO:0000313" key="11">
    <source>
        <dbReference type="EMBL" id="MUH71732.1"/>
    </source>
</evidence>
<dbReference type="InterPro" id="IPR005467">
    <property type="entry name" value="His_kinase_dom"/>
</dbReference>
<dbReference type="PRINTS" id="PR00344">
    <property type="entry name" value="BCTRLSENSOR"/>
</dbReference>
<dbReference type="InterPro" id="IPR003660">
    <property type="entry name" value="HAMP_dom"/>
</dbReference>
<protein>
    <recommendedName>
        <fullName evidence="3">histidine kinase</fullName>
        <ecNumber evidence="3">2.7.13.3</ecNumber>
    </recommendedName>
</protein>
<keyword evidence="7" id="KW-0175">Coiled coil</keyword>
<dbReference type="InterPro" id="IPR003661">
    <property type="entry name" value="HisK_dim/P_dom"/>
</dbReference>
<feature type="coiled-coil region" evidence="7">
    <location>
        <begin position="354"/>
        <end position="413"/>
    </location>
</feature>
<dbReference type="Gene3D" id="3.30.565.10">
    <property type="entry name" value="Histidine kinase-like ATPase, C-terminal domain"/>
    <property type="match status" value="1"/>
</dbReference>
<proteinExistence type="predicted"/>
<keyword evidence="12" id="KW-1185">Reference proteome</keyword>
<dbReference type="GO" id="GO:0016020">
    <property type="term" value="C:membrane"/>
    <property type="evidence" value="ECO:0007669"/>
    <property type="project" value="UniProtKB-SubCell"/>
</dbReference>
<keyword evidence="8" id="KW-0472">Membrane</keyword>
<dbReference type="InterPro" id="IPR003594">
    <property type="entry name" value="HATPase_dom"/>
</dbReference>
<feature type="transmembrane region" description="Helical" evidence="8">
    <location>
        <begin position="281"/>
        <end position="299"/>
    </location>
</feature>
<evidence type="ECO:0000256" key="7">
    <source>
        <dbReference type="SAM" id="Coils"/>
    </source>
</evidence>
<dbReference type="RefSeq" id="WP_155694769.1">
    <property type="nucleotide sequence ID" value="NZ_WOCD01000002.1"/>
</dbReference>
<dbReference type="Pfam" id="PF02518">
    <property type="entry name" value="HATPase_c"/>
    <property type="match status" value="1"/>
</dbReference>
<accession>A0A6N8FAD8</accession>
<comment type="catalytic activity">
    <reaction evidence="1">
        <text>ATP + protein L-histidine = ADP + protein N-phospho-L-histidine.</text>
        <dbReference type="EC" id="2.7.13.3"/>
    </reaction>
</comment>
<dbReference type="SMART" id="SM00387">
    <property type="entry name" value="HATPase_c"/>
    <property type="match status" value="1"/>
</dbReference>